<evidence type="ECO:0000256" key="1">
    <source>
        <dbReference type="SAM" id="MobiDB-lite"/>
    </source>
</evidence>
<feature type="region of interest" description="Disordered" evidence="1">
    <location>
        <begin position="1"/>
        <end position="63"/>
    </location>
</feature>
<feature type="compositionally biased region" description="Basic residues" evidence="1">
    <location>
        <begin position="151"/>
        <end position="165"/>
    </location>
</feature>
<dbReference type="Proteomes" id="UP000002564">
    <property type="component" value="Chromosome"/>
</dbReference>
<feature type="compositionally biased region" description="Basic and acidic residues" evidence="1">
    <location>
        <begin position="1"/>
        <end position="14"/>
    </location>
</feature>
<gene>
    <name evidence="2" type="ordered locus">NGK_0639</name>
</gene>
<accession>B4RKH9</accession>
<reference evidence="2 3" key="1">
    <citation type="journal article" date="2008" name="J. Bacteriol.">
        <title>Complete genome sequence of Neisseria gonorrhoeae NCCP11945.</title>
        <authorList>
            <person name="Chung G.T."/>
            <person name="Yoo J.S."/>
            <person name="Oh H.B."/>
            <person name="Lee Y.S."/>
            <person name="Cha S.H."/>
            <person name="Kim S.J."/>
            <person name="Yoo C.K."/>
        </authorList>
    </citation>
    <scope>NUCLEOTIDE SEQUENCE [LARGE SCALE GENOMIC DNA]</scope>
    <source>
        <strain evidence="2 3">NCCP11945</strain>
    </source>
</reference>
<evidence type="ECO:0000313" key="2">
    <source>
        <dbReference type="EMBL" id="ACF29330.1"/>
    </source>
</evidence>
<feature type="compositionally biased region" description="Basic residues" evidence="1">
    <location>
        <begin position="182"/>
        <end position="192"/>
    </location>
</feature>
<feature type="compositionally biased region" description="Basic and acidic residues" evidence="1">
    <location>
        <begin position="33"/>
        <end position="44"/>
    </location>
</feature>
<proteinExistence type="predicted"/>
<sequence>MGIERTASKNRENKMQTVATKPTAKQMLAAKRAAKESTRQERAVKRAGTVKNVDRNRLSARSKAQKENIARMLSGAKVSEDEALTCGIMMRLVAAKVRRYCGEHPGVFDGAAGSRQLERYIKPSEFHAVEIQPEACKALLQNYPAAAGNLGRRKQKKPRVRKRISPSRMARPNRKQSERRMGKGAKLKYRTN</sequence>
<name>B4RKH9_NEIG2</name>
<dbReference type="KEGG" id="ngk:NGK_0639"/>
<evidence type="ECO:0000313" key="3">
    <source>
        <dbReference type="Proteomes" id="UP000002564"/>
    </source>
</evidence>
<protein>
    <submittedName>
        <fullName evidence="2">Putative phage associated protein</fullName>
    </submittedName>
</protein>
<dbReference type="EMBL" id="CP001050">
    <property type="protein sequence ID" value="ACF29330.1"/>
    <property type="molecule type" value="Genomic_DNA"/>
</dbReference>
<feature type="region of interest" description="Disordered" evidence="1">
    <location>
        <begin position="147"/>
        <end position="192"/>
    </location>
</feature>
<dbReference type="HOGENOM" id="CLU_129268_0_0_4"/>
<organism evidence="2 3">
    <name type="scientific">Neisseria gonorrhoeae (strain NCCP11945)</name>
    <dbReference type="NCBI Taxonomy" id="521006"/>
    <lineage>
        <taxon>Bacteria</taxon>
        <taxon>Pseudomonadati</taxon>
        <taxon>Pseudomonadota</taxon>
        <taxon>Betaproteobacteria</taxon>
        <taxon>Neisseriales</taxon>
        <taxon>Neisseriaceae</taxon>
        <taxon>Neisseria</taxon>
    </lineage>
</organism>
<dbReference type="AlphaFoldDB" id="B4RKH9"/>